<evidence type="ECO:0000256" key="1">
    <source>
        <dbReference type="ARBA" id="ARBA00005417"/>
    </source>
</evidence>
<keyword evidence="4" id="KW-0547">Nucleotide-binding</keyword>
<feature type="domain" description="ABC transporter" evidence="3">
    <location>
        <begin position="29"/>
        <end position="150"/>
    </location>
</feature>
<dbReference type="AlphaFoldDB" id="A0A0E3PGU0"/>
<dbReference type="Pfam" id="PF00005">
    <property type="entry name" value="ABC_tran"/>
    <property type="match status" value="1"/>
</dbReference>
<evidence type="ECO:0000313" key="4">
    <source>
        <dbReference type="EMBL" id="AKB33983.1"/>
    </source>
</evidence>
<dbReference type="PANTHER" id="PTHR43335">
    <property type="entry name" value="ABC TRANSPORTER, ATP-BINDING PROTEIN"/>
    <property type="match status" value="1"/>
</dbReference>
<dbReference type="GO" id="GO:0005524">
    <property type="term" value="F:ATP binding"/>
    <property type="evidence" value="ECO:0007669"/>
    <property type="project" value="UniProtKB-KW"/>
</dbReference>
<keyword evidence="4" id="KW-0067">ATP-binding</keyword>
<gene>
    <name evidence="4" type="ORF">MSSIH_3293</name>
</gene>
<reference evidence="4 5" key="1">
    <citation type="submission" date="2014-07" db="EMBL/GenBank/DDBJ databases">
        <title>Methanogenic archaea and the global carbon cycle.</title>
        <authorList>
            <person name="Henriksen J.R."/>
            <person name="Luke J."/>
            <person name="Reinhart S."/>
            <person name="Benedict M.N."/>
            <person name="Youngblut N.D."/>
            <person name="Metcalf M.E."/>
            <person name="Whitaker R.J."/>
            <person name="Metcalf W.W."/>
        </authorList>
    </citation>
    <scope>NUCLEOTIDE SEQUENCE [LARGE SCALE GENOMIC DNA]</scope>
    <source>
        <strain evidence="4 5">HI350</strain>
    </source>
</reference>
<dbReference type="PANTHER" id="PTHR43335:SF4">
    <property type="entry name" value="ABC TRANSPORTER, ATP-BINDING PROTEIN"/>
    <property type="match status" value="1"/>
</dbReference>
<dbReference type="KEGG" id="msz:MSSIH_3293"/>
<dbReference type="GO" id="GO:0016887">
    <property type="term" value="F:ATP hydrolysis activity"/>
    <property type="evidence" value="ECO:0007669"/>
    <property type="project" value="InterPro"/>
</dbReference>
<sequence length="151" mass="16994">MAAGSKMDLNTVIQTIDLTKQYDDFPAVDHLNFQVQKGEIFGFLGPNGSGKTTTIRILIGLSKPTEGRARILGYDVLSNIIEAKKYIGVVPDTSNLYDDLSARENLLFMAKLYGVPHDRRESKANELLKTFGLYERRNDRFSTFSRGMKRA</sequence>
<keyword evidence="2" id="KW-0813">Transport</keyword>
<dbReference type="InterPro" id="IPR027417">
    <property type="entry name" value="P-loop_NTPase"/>
</dbReference>
<evidence type="ECO:0000256" key="2">
    <source>
        <dbReference type="ARBA" id="ARBA00022448"/>
    </source>
</evidence>
<dbReference type="EMBL" id="CP009507">
    <property type="protein sequence ID" value="AKB33983.1"/>
    <property type="molecule type" value="Genomic_DNA"/>
</dbReference>
<dbReference type="PATRIC" id="fig|1434119.4.peg.4268"/>
<evidence type="ECO:0000313" key="5">
    <source>
        <dbReference type="Proteomes" id="UP000033092"/>
    </source>
</evidence>
<dbReference type="Proteomes" id="UP000033092">
    <property type="component" value="Chromosome"/>
</dbReference>
<dbReference type="SUPFAM" id="SSF52540">
    <property type="entry name" value="P-loop containing nucleoside triphosphate hydrolases"/>
    <property type="match status" value="1"/>
</dbReference>
<protein>
    <submittedName>
        <fullName evidence="4">ATP-binding protein</fullName>
    </submittedName>
</protein>
<dbReference type="HOGENOM" id="CLU_000604_1_15_2"/>
<comment type="similarity">
    <text evidence="1">Belongs to the ABC transporter superfamily.</text>
</comment>
<name>A0A0E3PGU0_9EURY</name>
<evidence type="ECO:0000259" key="3">
    <source>
        <dbReference type="Pfam" id="PF00005"/>
    </source>
</evidence>
<accession>A0A0E3PGU0</accession>
<proteinExistence type="inferred from homology"/>
<dbReference type="Gene3D" id="3.40.50.300">
    <property type="entry name" value="P-loop containing nucleotide triphosphate hydrolases"/>
    <property type="match status" value="1"/>
</dbReference>
<dbReference type="InterPro" id="IPR003439">
    <property type="entry name" value="ABC_transporter-like_ATP-bd"/>
</dbReference>
<organism evidence="4 5">
    <name type="scientific">Methanosarcina siciliae HI350</name>
    <dbReference type="NCBI Taxonomy" id="1434119"/>
    <lineage>
        <taxon>Archaea</taxon>
        <taxon>Methanobacteriati</taxon>
        <taxon>Methanobacteriota</taxon>
        <taxon>Stenosarchaea group</taxon>
        <taxon>Methanomicrobia</taxon>
        <taxon>Methanosarcinales</taxon>
        <taxon>Methanosarcinaceae</taxon>
        <taxon>Methanosarcina</taxon>
    </lineage>
</organism>